<dbReference type="AlphaFoldDB" id="A0A6C0HZX3"/>
<reference evidence="1" key="1">
    <citation type="journal article" date="2020" name="Nature">
        <title>Giant virus diversity and host interactions through global metagenomics.</title>
        <authorList>
            <person name="Schulz F."/>
            <person name="Roux S."/>
            <person name="Paez-Espino D."/>
            <person name="Jungbluth S."/>
            <person name="Walsh D.A."/>
            <person name="Denef V.J."/>
            <person name="McMahon K.D."/>
            <person name="Konstantinidis K.T."/>
            <person name="Eloe-Fadrosh E.A."/>
            <person name="Kyrpides N.C."/>
            <person name="Woyke T."/>
        </authorList>
    </citation>
    <scope>NUCLEOTIDE SEQUENCE</scope>
    <source>
        <strain evidence="1">GVMAG-M-3300023184-186</strain>
    </source>
</reference>
<dbReference type="EMBL" id="MN740066">
    <property type="protein sequence ID" value="QHT86311.1"/>
    <property type="molecule type" value="Genomic_DNA"/>
</dbReference>
<name>A0A6C0HZX3_9ZZZZ</name>
<sequence length="32" mass="4006">MTKLFNNDHLIINDIRKIIQDFDKDRKKIYKK</sequence>
<protein>
    <submittedName>
        <fullName evidence="1">Uncharacterized protein</fullName>
    </submittedName>
</protein>
<evidence type="ECO:0000313" key="1">
    <source>
        <dbReference type="EMBL" id="QHT86311.1"/>
    </source>
</evidence>
<proteinExistence type="predicted"/>
<organism evidence="1">
    <name type="scientific">viral metagenome</name>
    <dbReference type="NCBI Taxonomy" id="1070528"/>
    <lineage>
        <taxon>unclassified sequences</taxon>
        <taxon>metagenomes</taxon>
        <taxon>organismal metagenomes</taxon>
    </lineage>
</organism>
<accession>A0A6C0HZX3</accession>